<feature type="domain" description="HTH lysR-type" evidence="5">
    <location>
        <begin position="1"/>
        <end position="58"/>
    </location>
</feature>
<reference evidence="7" key="1">
    <citation type="submission" date="2017-12" db="EMBL/GenBank/DDBJ databases">
        <title>Genomic analysis of Paracoccus sp. CBA4604.</title>
        <authorList>
            <person name="Roh S.W."/>
            <person name="Kim J.Y."/>
            <person name="Kim J.S."/>
        </authorList>
    </citation>
    <scope>NUCLEOTIDE SEQUENCE [LARGE SCALE GENOMIC DNA]</scope>
    <source>
        <strain evidence="7">CBA4604</strain>
    </source>
</reference>
<dbReference type="FunFam" id="1.10.10.10:FF:000001">
    <property type="entry name" value="LysR family transcriptional regulator"/>
    <property type="match status" value="1"/>
</dbReference>
<organism evidence="6 7">
    <name type="scientific">Paracoccus jeotgali</name>
    <dbReference type="NCBI Taxonomy" id="2065379"/>
    <lineage>
        <taxon>Bacteria</taxon>
        <taxon>Pseudomonadati</taxon>
        <taxon>Pseudomonadota</taxon>
        <taxon>Alphaproteobacteria</taxon>
        <taxon>Rhodobacterales</taxon>
        <taxon>Paracoccaceae</taxon>
        <taxon>Paracoccus</taxon>
    </lineage>
</organism>
<dbReference type="PANTHER" id="PTHR30126">
    <property type="entry name" value="HTH-TYPE TRANSCRIPTIONAL REGULATOR"/>
    <property type="match status" value="1"/>
</dbReference>
<dbReference type="GO" id="GO:0003700">
    <property type="term" value="F:DNA-binding transcription factor activity"/>
    <property type="evidence" value="ECO:0007669"/>
    <property type="project" value="InterPro"/>
</dbReference>
<dbReference type="EMBL" id="CP025583">
    <property type="protein sequence ID" value="AUM73786.1"/>
    <property type="molecule type" value="Genomic_DNA"/>
</dbReference>
<evidence type="ECO:0000256" key="4">
    <source>
        <dbReference type="ARBA" id="ARBA00023163"/>
    </source>
</evidence>
<dbReference type="PANTHER" id="PTHR30126:SF39">
    <property type="entry name" value="HTH-TYPE TRANSCRIPTIONAL REGULATOR CYSL"/>
    <property type="match status" value="1"/>
</dbReference>
<keyword evidence="2" id="KW-0805">Transcription regulation</keyword>
<dbReference type="InterPro" id="IPR005119">
    <property type="entry name" value="LysR_subst-bd"/>
</dbReference>
<dbReference type="Pfam" id="PF03466">
    <property type="entry name" value="LysR_substrate"/>
    <property type="match status" value="1"/>
</dbReference>
<dbReference type="AlphaFoldDB" id="A0A2K9MFJ1"/>
<evidence type="ECO:0000256" key="1">
    <source>
        <dbReference type="ARBA" id="ARBA00009437"/>
    </source>
</evidence>
<dbReference type="PRINTS" id="PR00039">
    <property type="entry name" value="HTHLYSR"/>
</dbReference>
<gene>
    <name evidence="6" type="ORF">CYR75_05340</name>
</gene>
<comment type="similarity">
    <text evidence="1">Belongs to the LysR transcriptional regulatory family.</text>
</comment>
<keyword evidence="4" id="KW-0804">Transcription</keyword>
<dbReference type="InterPro" id="IPR036390">
    <property type="entry name" value="WH_DNA-bd_sf"/>
</dbReference>
<dbReference type="OrthoDB" id="9803735at2"/>
<evidence type="ECO:0000313" key="7">
    <source>
        <dbReference type="Proteomes" id="UP000234882"/>
    </source>
</evidence>
<dbReference type="SUPFAM" id="SSF53850">
    <property type="entry name" value="Periplasmic binding protein-like II"/>
    <property type="match status" value="1"/>
</dbReference>
<keyword evidence="7" id="KW-1185">Reference proteome</keyword>
<dbReference type="RefSeq" id="WP_101499138.1">
    <property type="nucleotide sequence ID" value="NZ_CP025583.1"/>
</dbReference>
<dbReference type="KEGG" id="paru:CYR75_05340"/>
<dbReference type="Pfam" id="PF00126">
    <property type="entry name" value="HTH_1"/>
    <property type="match status" value="1"/>
</dbReference>
<dbReference type="GO" id="GO:0000976">
    <property type="term" value="F:transcription cis-regulatory region binding"/>
    <property type="evidence" value="ECO:0007669"/>
    <property type="project" value="TreeGrafter"/>
</dbReference>
<dbReference type="Gene3D" id="3.40.190.290">
    <property type="match status" value="1"/>
</dbReference>
<sequence length="292" mass="31738">MTLEQLRIFVAVAEREHVTQAAAALNLTQSAVSAAVAALEQRHAVRLFDRVGRRIVLTQTGRLLLDEARAVLARAEQAERLLADLAGLRRGSLRLAASQTVANYWLPQRMQQFRAAYPGIELTLIADNTAEVARRVHDAGVDLGFVEGEIADPSLAVHSIPGDELALVVGPEHPWRHDPPRAAADLPASAWVLREPGSATRAALETLLESAGLALGDLPSTLELPSNEAVRAAIEAGGGAAILSTLVVQHLLDAGRLIRLPFELPPRRFHILRHRERHLSVAEQRFLDLILI</sequence>
<evidence type="ECO:0000256" key="2">
    <source>
        <dbReference type="ARBA" id="ARBA00023015"/>
    </source>
</evidence>
<evidence type="ECO:0000313" key="6">
    <source>
        <dbReference type="EMBL" id="AUM73786.1"/>
    </source>
</evidence>
<keyword evidence="3" id="KW-0238">DNA-binding</keyword>
<dbReference type="InterPro" id="IPR000847">
    <property type="entry name" value="LysR_HTH_N"/>
</dbReference>
<evidence type="ECO:0000256" key="3">
    <source>
        <dbReference type="ARBA" id="ARBA00023125"/>
    </source>
</evidence>
<dbReference type="Gene3D" id="1.10.10.10">
    <property type="entry name" value="Winged helix-like DNA-binding domain superfamily/Winged helix DNA-binding domain"/>
    <property type="match status" value="1"/>
</dbReference>
<dbReference type="PROSITE" id="PS50931">
    <property type="entry name" value="HTH_LYSR"/>
    <property type="match status" value="1"/>
</dbReference>
<evidence type="ECO:0000259" key="5">
    <source>
        <dbReference type="PROSITE" id="PS50931"/>
    </source>
</evidence>
<dbReference type="Proteomes" id="UP000234882">
    <property type="component" value="Chromosome"/>
</dbReference>
<proteinExistence type="inferred from homology"/>
<name>A0A2K9MFJ1_9RHOB</name>
<protein>
    <submittedName>
        <fullName evidence="6">LysR family transcriptional regulator</fullName>
    </submittedName>
</protein>
<dbReference type="SUPFAM" id="SSF46785">
    <property type="entry name" value="Winged helix' DNA-binding domain"/>
    <property type="match status" value="1"/>
</dbReference>
<accession>A0A2K9MFJ1</accession>
<dbReference type="InterPro" id="IPR036388">
    <property type="entry name" value="WH-like_DNA-bd_sf"/>
</dbReference>